<dbReference type="GO" id="GO:0005886">
    <property type="term" value="C:plasma membrane"/>
    <property type="evidence" value="ECO:0007669"/>
    <property type="project" value="UniProtKB-SubCell"/>
</dbReference>
<feature type="transmembrane region" description="Helical" evidence="10">
    <location>
        <begin position="207"/>
        <end position="226"/>
    </location>
</feature>
<evidence type="ECO:0000256" key="10">
    <source>
        <dbReference type="SAM" id="Phobius"/>
    </source>
</evidence>
<evidence type="ECO:0000256" key="6">
    <source>
        <dbReference type="ARBA" id="ARBA00022692"/>
    </source>
</evidence>
<dbReference type="Pfam" id="PF03600">
    <property type="entry name" value="CitMHS"/>
    <property type="match status" value="1"/>
</dbReference>
<dbReference type="PRINTS" id="PR00758">
    <property type="entry name" value="ARSENICPUMP"/>
</dbReference>
<dbReference type="GO" id="GO:0046685">
    <property type="term" value="P:response to arsenic-containing substance"/>
    <property type="evidence" value="ECO:0007669"/>
    <property type="project" value="UniProtKB-KW"/>
</dbReference>
<dbReference type="PANTHER" id="PTHR43302:SF5">
    <property type="entry name" value="TRANSPORTER ARSB-RELATED"/>
    <property type="match status" value="1"/>
</dbReference>
<feature type="transmembrane region" description="Helical" evidence="10">
    <location>
        <begin position="166"/>
        <end position="186"/>
    </location>
</feature>
<organism evidence="12 13">
    <name type="scientific">Sphaerimonospora thailandensis</name>
    <dbReference type="NCBI Taxonomy" id="795644"/>
    <lineage>
        <taxon>Bacteria</taxon>
        <taxon>Bacillati</taxon>
        <taxon>Actinomycetota</taxon>
        <taxon>Actinomycetes</taxon>
        <taxon>Streptosporangiales</taxon>
        <taxon>Streptosporangiaceae</taxon>
        <taxon>Sphaerimonospora</taxon>
    </lineage>
</organism>
<keyword evidence="6 10" id="KW-0812">Transmembrane</keyword>
<name>A0A8J3VXC1_9ACTN</name>
<feature type="domain" description="Citrate transporter-like" evidence="11">
    <location>
        <begin position="14"/>
        <end position="320"/>
    </location>
</feature>
<dbReference type="AlphaFoldDB" id="A0A8J3VXC1"/>
<feature type="transmembrane region" description="Helical" evidence="10">
    <location>
        <begin position="43"/>
        <end position="61"/>
    </location>
</feature>
<feature type="transmembrane region" description="Helical" evidence="10">
    <location>
        <begin position="260"/>
        <end position="281"/>
    </location>
</feature>
<evidence type="ECO:0000313" key="12">
    <source>
        <dbReference type="EMBL" id="GIH68312.1"/>
    </source>
</evidence>
<evidence type="ECO:0000259" key="11">
    <source>
        <dbReference type="Pfam" id="PF03600"/>
    </source>
</evidence>
<comment type="similarity">
    <text evidence="2">Belongs to the ArsB family.</text>
</comment>
<evidence type="ECO:0000256" key="1">
    <source>
        <dbReference type="ARBA" id="ARBA00004651"/>
    </source>
</evidence>
<feature type="transmembrane region" description="Helical" evidence="10">
    <location>
        <begin position="333"/>
        <end position="358"/>
    </location>
</feature>
<feature type="transmembrane region" description="Helical" evidence="10">
    <location>
        <begin position="370"/>
        <end position="394"/>
    </location>
</feature>
<keyword evidence="8 10" id="KW-1133">Transmembrane helix</keyword>
<evidence type="ECO:0000313" key="13">
    <source>
        <dbReference type="Proteomes" id="UP000610966"/>
    </source>
</evidence>
<protein>
    <submittedName>
        <fullName evidence="12">Arsenic transporter</fullName>
    </submittedName>
</protein>
<comment type="subcellular location">
    <subcellularLocation>
        <location evidence="1">Cell membrane</location>
        <topology evidence="1">Multi-pass membrane protein</topology>
    </subcellularLocation>
</comment>
<reference evidence="12" key="1">
    <citation type="submission" date="2021-01" db="EMBL/GenBank/DDBJ databases">
        <title>Whole genome shotgun sequence of Sphaerimonospora thailandensis NBRC 107569.</title>
        <authorList>
            <person name="Komaki H."/>
            <person name="Tamura T."/>
        </authorList>
    </citation>
    <scope>NUCLEOTIDE SEQUENCE</scope>
    <source>
        <strain evidence="12">NBRC 107569</strain>
    </source>
</reference>
<keyword evidence="4" id="KW-0813">Transport</keyword>
<evidence type="ECO:0000256" key="9">
    <source>
        <dbReference type="ARBA" id="ARBA00023136"/>
    </source>
</evidence>
<evidence type="ECO:0000256" key="5">
    <source>
        <dbReference type="ARBA" id="ARBA00022475"/>
    </source>
</evidence>
<accession>A0A8J3VXC1</accession>
<evidence type="ECO:0000256" key="4">
    <source>
        <dbReference type="ARBA" id="ARBA00022448"/>
    </source>
</evidence>
<dbReference type="Proteomes" id="UP000610966">
    <property type="component" value="Unassembled WGS sequence"/>
</dbReference>
<dbReference type="PANTHER" id="PTHR43302">
    <property type="entry name" value="TRANSPORTER ARSB-RELATED"/>
    <property type="match status" value="1"/>
</dbReference>
<dbReference type="GO" id="GO:0015105">
    <property type="term" value="F:arsenite transmembrane transporter activity"/>
    <property type="evidence" value="ECO:0007669"/>
    <property type="project" value="InterPro"/>
</dbReference>
<gene>
    <name evidence="12" type="ORF">Mth01_05650</name>
</gene>
<feature type="transmembrane region" description="Helical" evidence="10">
    <location>
        <begin position="232"/>
        <end position="248"/>
    </location>
</feature>
<evidence type="ECO:0000256" key="3">
    <source>
        <dbReference type="ARBA" id="ARBA00009843"/>
    </source>
</evidence>
<feature type="transmembrane region" description="Helical" evidence="10">
    <location>
        <begin position="73"/>
        <end position="92"/>
    </location>
</feature>
<keyword evidence="13" id="KW-1185">Reference proteome</keyword>
<keyword evidence="5" id="KW-1003">Cell membrane</keyword>
<keyword evidence="9 10" id="KW-0472">Membrane</keyword>
<evidence type="ECO:0000256" key="7">
    <source>
        <dbReference type="ARBA" id="ARBA00022849"/>
    </source>
</evidence>
<proteinExistence type="inferred from homology"/>
<sequence>MGGGLRRLDVLDRIRLGLLAAGLLCAATGLLPLTAAAESLARVAPLLLFLVAVIVLAELAREAQVFDVVATRLAIVGGGSYPALFLLCTAFASLVTIFLNLDTTAVLLTPVMVALARRAGIRPLPLAVTTVWLANTASLVLPVSNLTNLLAMNRFALGTRGFAARMWAPGLTSIAVTMVFLWVFFWRRAERGEERYRPPAVVPVADRLLFTAAVSVCVLFAAAILAGVRIEIAALGAAVAVVAAFAWRDRSKLGWSLIPWRLLVFVTGLFLVVPTLARLGLADVMRAVVGVDGGVSGACRAAAAGAGLSSMVNNLPAYVAAEQVIPPADGTRLLSLLVGVNIGPVVTPWGSLATLLWFEWCRRREVPVPIGRFVVTGAGLAVAALAATVGVLLLTA</sequence>
<evidence type="ECO:0000256" key="8">
    <source>
        <dbReference type="ARBA" id="ARBA00022989"/>
    </source>
</evidence>
<dbReference type="RefSeq" id="WP_239089288.1">
    <property type="nucleotide sequence ID" value="NZ_BOOG01000007.1"/>
</dbReference>
<feature type="transmembrane region" description="Helical" evidence="10">
    <location>
        <begin position="16"/>
        <end position="37"/>
    </location>
</feature>
<dbReference type="InterPro" id="IPR000802">
    <property type="entry name" value="Arsenical_pump_ArsB"/>
</dbReference>
<keyword evidence="7" id="KW-0059">Arsenical resistance</keyword>
<dbReference type="EMBL" id="BOOG01000007">
    <property type="protein sequence ID" value="GIH68312.1"/>
    <property type="molecule type" value="Genomic_DNA"/>
</dbReference>
<dbReference type="InterPro" id="IPR004680">
    <property type="entry name" value="Cit_transptr-like_dom"/>
</dbReference>
<evidence type="ECO:0000256" key="2">
    <source>
        <dbReference type="ARBA" id="ARBA00006433"/>
    </source>
</evidence>
<comment type="similarity">
    <text evidence="3">Belongs to the CitM (TC 2.A.11) transporter family.</text>
</comment>
<comment type="caution">
    <text evidence="12">The sequence shown here is derived from an EMBL/GenBank/DDBJ whole genome shotgun (WGS) entry which is preliminary data.</text>
</comment>